<dbReference type="Proteomes" id="UP000326458">
    <property type="component" value="Unassembled WGS sequence"/>
</dbReference>
<reference evidence="5 6" key="1">
    <citation type="submission" date="2019-06" db="EMBL/GenBank/DDBJ databases">
        <title>Discovery of a novel chromosome fission-fusion reversal in muntjac.</title>
        <authorList>
            <person name="Mudd A.B."/>
            <person name="Bredeson J.V."/>
            <person name="Baum R."/>
            <person name="Hockemeyer D."/>
            <person name="Rokhsar D.S."/>
        </authorList>
    </citation>
    <scope>NUCLEOTIDE SEQUENCE [LARGE SCALE GENOMIC DNA]</scope>
    <source>
        <strain evidence="5">UTSW_UCB_Mm</strain>
        <tissue evidence="5">Fibroblast cell line</tissue>
    </source>
</reference>
<gene>
    <name evidence="5" type="ORF">FD754_004341</name>
</gene>
<feature type="compositionally biased region" description="Basic and acidic residues" evidence="4">
    <location>
        <begin position="1"/>
        <end position="19"/>
    </location>
</feature>
<dbReference type="GO" id="GO:0006412">
    <property type="term" value="P:translation"/>
    <property type="evidence" value="ECO:0007669"/>
    <property type="project" value="InterPro"/>
</dbReference>
<evidence type="ECO:0000313" key="5">
    <source>
        <dbReference type="EMBL" id="KAB0360185.1"/>
    </source>
</evidence>
<dbReference type="GO" id="GO:1990904">
    <property type="term" value="C:ribonucleoprotein complex"/>
    <property type="evidence" value="ECO:0007669"/>
    <property type="project" value="UniProtKB-KW"/>
</dbReference>
<dbReference type="InterPro" id="IPR000054">
    <property type="entry name" value="Ribosomal_eL31"/>
</dbReference>
<comment type="caution">
    <text evidence="5">The sequence shown here is derived from an EMBL/GenBank/DDBJ whole genome shotgun (WGS) entry which is preliminary data.</text>
</comment>
<dbReference type="AlphaFoldDB" id="A0A5N3WHJ6"/>
<evidence type="ECO:0000256" key="3">
    <source>
        <dbReference type="ARBA" id="ARBA00023274"/>
    </source>
</evidence>
<evidence type="ECO:0000256" key="1">
    <source>
        <dbReference type="ARBA" id="ARBA00010808"/>
    </source>
</evidence>
<dbReference type="GO" id="GO:0005840">
    <property type="term" value="C:ribosome"/>
    <property type="evidence" value="ECO:0007669"/>
    <property type="project" value="UniProtKB-KW"/>
</dbReference>
<dbReference type="EMBL" id="VCEA01000001">
    <property type="protein sequence ID" value="KAB0360185.1"/>
    <property type="molecule type" value="Genomic_DNA"/>
</dbReference>
<dbReference type="GO" id="GO:0003735">
    <property type="term" value="F:structural constituent of ribosome"/>
    <property type="evidence" value="ECO:0007669"/>
    <property type="project" value="InterPro"/>
</dbReference>
<evidence type="ECO:0000313" key="6">
    <source>
        <dbReference type="Proteomes" id="UP000326458"/>
    </source>
</evidence>
<organism evidence="5 6">
    <name type="scientific">Muntiacus muntjak</name>
    <name type="common">Barking deer</name>
    <name type="synonym">Indian muntjac</name>
    <dbReference type="NCBI Taxonomy" id="9888"/>
    <lineage>
        <taxon>Eukaryota</taxon>
        <taxon>Metazoa</taxon>
        <taxon>Chordata</taxon>
        <taxon>Craniata</taxon>
        <taxon>Vertebrata</taxon>
        <taxon>Euteleostomi</taxon>
        <taxon>Mammalia</taxon>
        <taxon>Eutheria</taxon>
        <taxon>Laurasiatheria</taxon>
        <taxon>Artiodactyla</taxon>
        <taxon>Ruminantia</taxon>
        <taxon>Pecora</taxon>
        <taxon>Cervidae</taxon>
        <taxon>Muntiacinae</taxon>
        <taxon>Muntiacus</taxon>
    </lineage>
</organism>
<dbReference type="Pfam" id="PF01198">
    <property type="entry name" value="Ribosomal_L31e"/>
    <property type="match status" value="1"/>
</dbReference>
<sequence length="61" mass="6923">MGLQKHDPRSLKETQKPAMKETGTPHVHVNTRFNKALEHNEDADSTNRLYTPATMLSVTTF</sequence>
<comment type="similarity">
    <text evidence="1">Belongs to the eukaryotic ribosomal protein eL31 family.</text>
</comment>
<keyword evidence="2" id="KW-0689">Ribosomal protein</keyword>
<evidence type="ECO:0000256" key="2">
    <source>
        <dbReference type="ARBA" id="ARBA00022980"/>
    </source>
</evidence>
<dbReference type="SUPFAM" id="SSF54575">
    <property type="entry name" value="Ribosomal protein L31e"/>
    <property type="match status" value="1"/>
</dbReference>
<name>A0A5N3WHJ6_MUNMU</name>
<keyword evidence="3" id="KW-0687">Ribonucleoprotein</keyword>
<accession>A0A5N3WHJ6</accession>
<evidence type="ECO:0000256" key="4">
    <source>
        <dbReference type="SAM" id="MobiDB-lite"/>
    </source>
</evidence>
<proteinExistence type="inferred from homology"/>
<dbReference type="InterPro" id="IPR023621">
    <property type="entry name" value="Ribosomal_eL31_dom_sf"/>
</dbReference>
<protein>
    <submittedName>
        <fullName evidence="5">Uncharacterized protein</fullName>
    </submittedName>
</protein>
<feature type="region of interest" description="Disordered" evidence="4">
    <location>
        <begin position="1"/>
        <end position="26"/>
    </location>
</feature>
<keyword evidence="6" id="KW-1185">Reference proteome</keyword>